<keyword evidence="1" id="KW-0472">Membrane</keyword>
<evidence type="ECO:0000313" key="2">
    <source>
        <dbReference type="EMBL" id="CAK8998032.1"/>
    </source>
</evidence>
<evidence type="ECO:0000313" key="3">
    <source>
        <dbReference type="Proteomes" id="UP001642464"/>
    </source>
</evidence>
<name>A0ABP0I8W1_9DINO</name>
<reference evidence="2 3" key="1">
    <citation type="submission" date="2024-02" db="EMBL/GenBank/DDBJ databases">
        <authorList>
            <person name="Chen Y."/>
            <person name="Shah S."/>
            <person name="Dougan E. K."/>
            <person name="Thang M."/>
            <person name="Chan C."/>
        </authorList>
    </citation>
    <scope>NUCLEOTIDE SEQUENCE [LARGE SCALE GENOMIC DNA]</scope>
</reference>
<feature type="transmembrane region" description="Helical" evidence="1">
    <location>
        <begin position="140"/>
        <end position="159"/>
    </location>
</feature>
<organism evidence="2 3">
    <name type="scientific">Durusdinium trenchii</name>
    <dbReference type="NCBI Taxonomy" id="1381693"/>
    <lineage>
        <taxon>Eukaryota</taxon>
        <taxon>Sar</taxon>
        <taxon>Alveolata</taxon>
        <taxon>Dinophyceae</taxon>
        <taxon>Suessiales</taxon>
        <taxon>Symbiodiniaceae</taxon>
        <taxon>Durusdinium</taxon>
    </lineage>
</organism>
<comment type="caution">
    <text evidence="2">The sequence shown here is derived from an EMBL/GenBank/DDBJ whole genome shotgun (WGS) entry which is preliminary data.</text>
</comment>
<feature type="transmembrane region" description="Helical" evidence="1">
    <location>
        <begin position="108"/>
        <end position="128"/>
    </location>
</feature>
<feature type="transmembrane region" description="Helical" evidence="1">
    <location>
        <begin position="74"/>
        <end position="96"/>
    </location>
</feature>
<feature type="transmembrane region" description="Helical" evidence="1">
    <location>
        <begin position="30"/>
        <end position="50"/>
    </location>
</feature>
<sequence length="298" mass="33417">MEPCRYPENPKEEVIYDPYTHAASQSSRMMILYILAALLLVASLGSWQALGPKELGEDTKVTQEHQRVRKFKRYFYTFYFLLSSVGSLLEAFAVTFLTETTNGPLVLLARLVDVLALAPMFSWATLIFESLWPSKCCHHWWIVSIFTLLSLLLLFLGYATSSDLALLACLTVAVHGYMAMAWACGAWRCWRRELDGRTHYRMVITCFGALLLVTGFLFRWALEKSCGPTSHGICYADCPSGHGGLHYISSMPFLAFGYFCLMQLYDPPEWLLPPGSVAVEELHLAHSSPAEIIGGTSC</sequence>
<gene>
    <name evidence="2" type="ORF">SCF082_LOCUS5457</name>
</gene>
<feature type="transmembrane region" description="Helical" evidence="1">
    <location>
        <begin position="202"/>
        <end position="222"/>
    </location>
</feature>
<protein>
    <submittedName>
        <fullName evidence="2">Uncharacterized protein</fullName>
    </submittedName>
</protein>
<dbReference type="Proteomes" id="UP001642464">
    <property type="component" value="Unassembled WGS sequence"/>
</dbReference>
<keyword evidence="1" id="KW-0812">Transmembrane</keyword>
<dbReference type="EMBL" id="CAXAMM010002958">
    <property type="protein sequence ID" value="CAK8998032.1"/>
    <property type="molecule type" value="Genomic_DNA"/>
</dbReference>
<evidence type="ECO:0000256" key="1">
    <source>
        <dbReference type="SAM" id="Phobius"/>
    </source>
</evidence>
<accession>A0ABP0I8W1</accession>
<feature type="transmembrane region" description="Helical" evidence="1">
    <location>
        <begin position="165"/>
        <end position="190"/>
    </location>
</feature>
<keyword evidence="1" id="KW-1133">Transmembrane helix</keyword>
<proteinExistence type="predicted"/>
<keyword evidence="3" id="KW-1185">Reference proteome</keyword>